<comment type="caution">
    <text evidence="1">The sequence shown here is derived from an EMBL/GenBank/DDBJ whole genome shotgun (WGS) entry which is preliminary data.</text>
</comment>
<dbReference type="EMBL" id="JASBWV010000007">
    <property type="protein sequence ID" value="KAJ9125768.1"/>
    <property type="molecule type" value="Genomic_DNA"/>
</dbReference>
<proteinExistence type="predicted"/>
<evidence type="ECO:0000313" key="2">
    <source>
        <dbReference type="Proteomes" id="UP001234202"/>
    </source>
</evidence>
<evidence type="ECO:0000313" key="1">
    <source>
        <dbReference type="EMBL" id="KAJ9125768.1"/>
    </source>
</evidence>
<organism evidence="1 2">
    <name type="scientific">Naganishia onofrii</name>
    <dbReference type="NCBI Taxonomy" id="1851511"/>
    <lineage>
        <taxon>Eukaryota</taxon>
        <taxon>Fungi</taxon>
        <taxon>Dikarya</taxon>
        <taxon>Basidiomycota</taxon>
        <taxon>Agaricomycotina</taxon>
        <taxon>Tremellomycetes</taxon>
        <taxon>Filobasidiales</taxon>
        <taxon>Filobasidiaceae</taxon>
        <taxon>Naganishia</taxon>
    </lineage>
</organism>
<accession>A0ACC2XP39</accession>
<reference evidence="1" key="1">
    <citation type="submission" date="2023-04" db="EMBL/GenBank/DDBJ databases">
        <title>Draft Genome sequencing of Naganishia species isolated from polar environments using Oxford Nanopore Technology.</title>
        <authorList>
            <person name="Leo P."/>
            <person name="Venkateswaran K."/>
        </authorList>
    </citation>
    <scope>NUCLEOTIDE SEQUENCE</scope>
    <source>
        <strain evidence="1">DBVPG 5303</strain>
    </source>
</reference>
<dbReference type="Proteomes" id="UP001234202">
    <property type="component" value="Unassembled WGS sequence"/>
</dbReference>
<keyword evidence="2" id="KW-1185">Reference proteome</keyword>
<gene>
    <name evidence="1" type="ORF">QFC24_002552</name>
</gene>
<name>A0ACC2XP39_9TREE</name>
<protein>
    <submittedName>
        <fullName evidence="1">Uncharacterized protein</fullName>
    </submittedName>
</protein>
<sequence>MQLTYREVDKSANLKSGRAMEAIAVSALFSMFSFFLGCYGLYLRIDDTSSEWKEEIACLIFNASAAGGTNTGIIRTAPSAQGNSKGRGKGIFGQFGASRTSVDEDWDWDRGSLNRGVTIFSRPSSRNSRPSSQNVNREAEKFEIPTEDRMENIPVDGDDECHAVTITQDADLETGVTYTVLNRNRS</sequence>